<feature type="domain" description="EGF-like" evidence="16">
    <location>
        <begin position="154"/>
        <end position="192"/>
    </location>
</feature>
<dbReference type="InterPro" id="IPR018056">
    <property type="entry name" value="Kringle_CS"/>
</dbReference>
<evidence type="ECO:0000256" key="1">
    <source>
        <dbReference type="ARBA" id="ARBA00004613"/>
    </source>
</evidence>
<sequence>MAVLAAKISIGTLLTWLSVVSLTKALSDSSIGHSYYSHDLIYGTDGEVSSDGTDYGNVSPEIDYGSSVNQTDFENYEMDNCNPNPCTNLGTCELTESGYKCHCLQLYNGTNCEIENNPCKNNSCNHGDCLITILPPYYTCKCKHPYQPPTCTNSSAVCDPNPCLNGGTCLETNRSTMFKCACAESFRGERCEIGIDDCYTGNGATYQGHVSQTRTGQTCLHWNSHLLLSPNMILQMQDHDTQGVEEHNYCRNLDDDNQPWCFYQNATGNPHSDFCAVTCCSNSSGEQLSDEESECEAVSIQDNGRSEHGQLLGIFYGAKTIAEDHPWQASIQLRRRHICGGSLIHPCWVLTAAHCAHGFTELQLKVALGRTNVRRREGVTFDIERIIIHESYKETSDALYDDIALLKLKGSCVKENNRVRTISLAKDHIPPGTYCKITGWGKNEFGQFKSQLLEATVQLLNRNRCTQPNVYGDLLGDNMMCAGNLEGDSADACQGDSGGPLSCVRNGKPHLYGIISWGRDCGKKNKPGVYVTVTKFLKWIRKNTQ</sequence>
<dbReference type="InterPro" id="IPR043504">
    <property type="entry name" value="Peptidase_S1_PA_chymotrypsin"/>
</dbReference>
<dbReference type="PROSITE" id="PS00135">
    <property type="entry name" value="TRYPSIN_SER"/>
    <property type="match status" value="1"/>
</dbReference>
<evidence type="ECO:0000256" key="2">
    <source>
        <dbReference type="ARBA" id="ARBA00022525"/>
    </source>
</evidence>
<evidence type="ECO:0000256" key="13">
    <source>
        <dbReference type="PROSITE-ProRule" id="PRU00121"/>
    </source>
</evidence>
<proteinExistence type="predicted"/>
<keyword evidence="20" id="KW-1185">Reference proteome</keyword>
<evidence type="ECO:0000259" key="17">
    <source>
        <dbReference type="PROSITE" id="PS50070"/>
    </source>
</evidence>
<feature type="signal peptide" evidence="15">
    <location>
        <begin position="1"/>
        <end position="25"/>
    </location>
</feature>
<evidence type="ECO:0000256" key="14">
    <source>
        <dbReference type="RuleBase" id="RU363034"/>
    </source>
</evidence>
<dbReference type="GO" id="GO:0042063">
    <property type="term" value="P:gliogenesis"/>
    <property type="evidence" value="ECO:0007669"/>
    <property type="project" value="UniProtKB-ARBA"/>
</dbReference>
<dbReference type="SUPFAM" id="SSF50494">
    <property type="entry name" value="Trypsin-like serine proteases"/>
    <property type="match status" value="1"/>
</dbReference>
<feature type="domain" description="Kringle" evidence="17">
    <location>
        <begin position="197"/>
        <end position="280"/>
    </location>
</feature>
<dbReference type="Pfam" id="PF00051">
    <property type="entry name" value="Kringle"/>
    <property type="match status" value="1"/>
</dbReference>
<comment type="caution">
    <text evidence="19">The sequence shown here is derived from an EMBL/GenBank/DDBJ whole genome shotgun (WGS) entry which is preliminary data.</text>
</comment>
<evidence type="ECO:0000256" key="8">
    <source>
        <dbReference type="ARBA" id="ARBA00022801"/>
    </source>
</evidence>
<evidence type="ECO:0000256" key="12">
    <source>
        <dbReference type="PROSITE-ProRule" id="PRU00076"/>
    </source>
</evidence>
<evidence type="ECO:0000256" key="4">
    <source>
        <dbReference type="ARBA" id="ARBA00022572"/>
    </source>
</evidence>
<dbReference type="Pfam" id="PF00089">
    <property type="entry name" value="Trypsin"/>
    <property type="match status" value="1"/>
</dbReference>
<dbReference type="FunFam" id="2.10.25.10:FF:000230">
    <property type="entry name" value="Delta-like protein"/>
    <property type="match status" value="1"/>
</dbReference>
<evidence type="ECO:0008006" key="21">
    <source>
        <dbReference type="Google" id="ProtNLM"/>
    </source>
</evidence>
<dbReference type="InterPro" id="IPR001314">
    <property type="entry name" value="Peptidase_S1A"/>
</dbReference>
<feature type="disulfide bond" evidence="12">
    <location>
        <begin position="119"/>
        <end position="129"/>
    </location>
</feature>
<name>A0A401RVT7_CHIPU</name>
<dbReference type="InterPro" id="IPR018114">
    <property type="entry name" value="TRYPSIN_HIS"/>
</dbReference>
<evidence type="ECO:0000256" key="3">
    <source>
        <dbReference type="ARBA" id="ARBA00022536"/>
    </source>
</evidence>
<dbReference type="PROSITE" id="PS50026">
    <property type="entry name" value="EGF_3"/>
    <property type="match status" value="3"/>
</dbReference>
<evidence type="ECO:0000256" key="10">
    <source>
        <dbReference type="ARBA" id="ARBA00023157"/>
    </source>
</evidence>
<evidence type="ECO:0000256" key="9">
    <source>
        <dbReference type="ARBA" id="ARBA00022825"/>
    </source>
</evidence>
<comment type="subcellular location">
    <subcellularLocation>
        <location evidence="1">Secreted</location>
    </subcellularLocation>
</comment>
<dbReference type="OMA" id="KCACAES"/>
<dbReference type="InterPro" id="IPR050127">
    <property type="entry name" value="Serine_Proteases_S1"/>
</dbReference>
<dbReference type="InterPro" id="IPR009003">
    <property type="entry name" value="Peptidase_S1_PA"/>
</dbReference>
<dbReference type="GO" id="GO:1901701">
    <property type="term" value="P:cellular response to oxygen-containing compound"/>
    <property type="evidence" value="ECO:0007669"/>
    <property type="project" value="UniProtKB-ARBA"/>
</dbReference>
<dbReference type="InterPro" id="IPR038178">
    <property type="entry name" value="Kringle_sf"/>
</dbReference>
<evidence type="ECO:0000313" key="19">
    <source>
        <dbReference type="EMBL" id="GCC22248.1"/>
    </source>
</evidence>
<dbReference type="GO" id="GO:0033993">
    <property type="term" value="P:response to lipid"/>
    <property type="evidence" value="ECO:0007669"/>
    <property type="project" value="UniProtKB-ARBA"/>
</dbReference>
<dbReference type="SMART" id="SM00130">
    <property type="entry name" value="KR"/>
    <property type="match status" value="1"/>
</dbReference>
<dbReference type="FunFam" id="2.40.10.10:FF:000003">
    <property type="entry name" value="Transmembrane serine protease 3"/>
    <property type="match status" value="1"/>
</dbReference>
<dbReference type="FunFam" id="2.40.20.10:FF:000001">
    <property type="entry name" value="Urokinase-type plasminogen activator"/>
    <property type="match status" value="1"/>
</dbReference>
<keyword evidence="10 12" id="KW-1015">Disulfide bond</keyword>
<dbReference type="GO" id="GO:0048812">
    <property type="term" value="P:neuron projection morphogenesis"/>
    <property type="evidence" value="ECO:0007669"/>
    <property type="project" value="UniProtKB-ARBA"/>
</dbReference>
<dbReference type="GO" id="GO:0005509">
    <property type="term" value="F:calcium ion binding"/>
    <property type="evidence" value="ECO:0007669"/>
    <property type="project" value="InterPro"/>
</dbReference>
<dbReference type="InterPro" id="IPR013806">
    <property type="entry name" value="Kringle-like"/>
</dbReference>
<dbReference type="CDD" id="cd00190">
    <property type="entry name" value="Tryp_SPc"/>
    <property type="match status" value="1"/>
</dbReference>
<keyword evidence="2" id="KW-0964">Secreted</keyword>
<organism evidence="19 20">
    <name type="scientific">Chiloscyllium punctatum</name>
    <name type="common">Brownbanded bambooshark</name>
    <name type="synonym">Hemiscyllium punctatum</name>
    <dbReference type="NCBI Taxonomy" id="137246"/>
    <lineage>
        <taxon>Eukaryota</taxon>
        <taxon>Metazoa</taxon>
        <taxon>Chordata</taxon>
        <taxon>Craniata</taxon>
        <taxon>Vertebrata</taxon>
        <taxon>Chondrichthyes</taxon>
        <taxon>Elasmobranchii</taxon>
        <taxon>Galeomorphii</taxon>
        <taxon>Galeoidea</taxon>
        <taxon>Orectolobiformes</taxon>
        <taxon>Hemiscylliidae</taxon>
        <taxon>Chiloscyllium</taxon>
    </lineage>
</organism>
<feature type="disulfide bond" evidence="12">
    <location>
        <begin position="142"/>
        <end position="151"/>
    </location>
</feature>
<evidence type="ECO:0000256" key="7">
    <source>
        <dbReference type="ARBA" id="ARBA00022737"/>
    </source>
</evidence>
<dbReference type="PROSITE" id="PS00022">
    <property type="entry name" value="EGF_1"/>
    <property type="match status" value="2"/>
</dbReference>
<dbReference type="AlphaFoldDB" id="A0A401RVT7"/>
<dbReference type="Proteomes" id="UP000287033">
    <property type="component" value="Unassembled WGS sequence"/>
</dbReference>
<keyword evidence="6 15" id="KW-0732">Signal</keyword>
<feature type="disulfide bond" evidence="12">
    <location>
        <begin position="103"/>
        <end position="112"/>
    </location>
</feature>
<feature type="disulfide bond" evidence="12">
    <location>
        <begin position="163"/>
        <end position="180"/>
    </location>
</feature>
<feature type="domain" description="EGF-like" evidence="16">
    <location>
        <begin position="77"/>
        <end position="113"/>
    </location>
</feature>
<dbReference type="CDD" id="cd00054">
    <property type="entry name" value="EGF_CA"/>
    <property type="match status" value="2"/>
</dbReference>
<gene>
    <name evidence="19" type="ORF">chiPu_0000633</name>
</gene>
<feature type="chain" id="PRO_5019543799" description="T-plasminogen activator" evidence="15">
    <location>
        <begin position="26"/>
        <end position="545"/>
    </location>
</feature>
<dbReference type="PROSITE" id="PS50070">
    <property type="entry name" value="KRINGLE_2"/>
    <property type="match status" value="1"/>
</dbReference>
<dbReference type="EMBL" id="BEZZ01000008">
    <property type="protein sequence ID" value="GCC22248.1"/>
    <property type="molecule type" value="Genomic_DNA"/>
</dbReference>
<dbReference type="InterPro" id="IPR000742">
    <property type="entry name" value="EGF"/>
</dbReference>
<dbReference type="GO" id="GO:0005886">
    <property type="term" value="C:plasma membrane"/>
    <property type="evidence" value="ECO:0007669"/>
    <property type="project" value="UniProtKB-ARBA"/>
</dbReference>
<dbReference type="Pfam" id="PF00008">
    <property type="entry name" value="EGF"/>
    <property type="match status" value="2"/>
</dbReference>
<keyword evidence="9 14" id="KW-0720">Serine protease</keyword>
<protein>
    <recommendedName>
        <fullName evidence="21">T-plasminogen activator</fullName>
    </recommendedName>
</protein>
<evidence type="ECO:0000256" key="11">
    <source>
        <dbReference type="ARBA" id="ARBA00023180"/>
    </source>
</evidence>
<dbReference type="GO" id="GO:0005615">
    <property type="term" value="C:extracellular space"/>
    <property type="evidence" value="ECO:0007669"/>
    <property type="project" value="TreeGrafter"/>
</dbReference>
<feature type="domain" description="Peptidase S1" evidence="18">
    <location>
        <begin position="314"/>
        <end position="545"/>
    </location>
</feature>
<evidence type="ECO:0000259" key="18">
    <source>
        <dbReference type="PROSITE" id="PS50240"/>
    </source>
</evidence>
<keyword evidence="8 14" id="KW-0378">Hydrolase</keyword>
<dbReference type="PANTHER" id="PTHR24264">
    <property type="entry name" value="TRYPSIN-RELATED"/>
    <property type="match status" value="1"/>
</dbReference>
<dbReference type="InterPro" id="IPR001254">
    <property type="entry name" value="Trypsin_dom"/>
</dbReference>
<keyword evidence="4 13" id="KW-0420">Kringle</keyword>
<dbReference type="PANTHER" id="PTHR24264:SF40">
    <property type="entry name" value="HYALURONAN-BINDING PROTEIN 2"/>
    <property type="match status" value="1"/>
</dbReference>
<dbReference type="GO" id="GO:0004252">
    <property type="term" value="F:serine-type endopeptidase activity"/>
    <property type="evidence" value="ECO:0007669"/>
    <property type="project" value="InterPro"/>
</dbReference>
<evidence type="ECO:0000259" key="16">
    <source>
        <dbReference type="PROSITE" id="PS50026"/>
    </source>
</evidence>
<evidence type="ECO:0000256" key="5">
    <source>
        <dbReference type="ARBA" id="ARBA00022670"/>
    </source>
</evidence>
<reference evidence="19 20" key="1">
    <citation type="journal article" date="2018" name="Nat. Ecol. Evol.">
        <title>Shark genomes provide insights into elasmobranch evolution and the origin of vertebrates.</title>
        <authorList>
            <person name="Hara Y"/>
            <person name="Yamaguchi K"/>
            <person name="Onimaru K"/>
            <person name="Kadota M"/>
            <person name="Koyanagi M"/>
            <person name="Keeley SD"/>
            <person name="Tatsumi K"/>
            <person name="Tanaka K"/>
            <person name="Motone F"/>
            <person name="Kageyama Y"/>
            <person name="Nozu R"/>
            <person name="Adachi N"/>
            <person name="Nishimura O"/>
            <person name="Nakagawa R"/>
            <person name="Tanegashima C"/>
            <person name="Kiyatake I"/>
            <person name="Matsumoto R"/>
            <person name="Murakumo K"/>
            <person name="Nishida K"/>
            <person name="Terakita A"/>
            <person name="Kuratani S"/>
            <person name="Sato K"/>
            <person name="Hyodo S Kuraku.S."/>
        </authorList>
    </citation>
    <scope>NUCLEOTIDE SEQUENCE [LARGE SCALE GENOMIC DNA]</scope>
</reference>
<dbReference type="PROSITE" id="PS50240">
    <property type="entry name" value="TRYPSIN_DOM"/>
    <property type="match status" value="1"/>
</dbReference>
<dbReference type="SMART" id="SM00020">
    <property type="entry name" value="Tryp_SPc"/>
    <property type="match status" value="1"/>
</dbReference>
<evidence type="ECO:0000256" key="15">
    <source>
        <dbReference type="SAM" id="SignalP"/>
    </source>
</evidence>
<keyword evidence="11" id="KW-0325">Glycoprotein</keyword>
<feature type="domain" description="EGF-like" evidence="16">
    <location>
        <begin position="115"/>
        <end position="152"/>
    </location>
</feature>
<accession>A0A401RVT7</accession>
<dbReference type="InterPro" id="IPR001881">
    <property type="entry name" value="EGF-like_Ca-bd_dom"/>
</dbReference>
<dbReference type="PROSITE" id="PS00021">
    <property type="entry name" value="KRINGLE_1"/>
    <property type="match status" value="1"/>
</dbReference>
<keyword evidence="7" id="KW-0677">Repeat</keyword>
<keyword evidence="3 12" id="KW-0245">EGF-like domain</keyword>
<dbReference type="OrthoDB" id="9937281at2759"/>
<comment type="caution">
    <text evidence="12">Lacks conserved residue(s) required for the propagation of feature annotation.</text>
</comment>
<dbReference type="InterPro" id="IPR033116">
    <property type="entry name" value="TRYPSIN_SER"/>
</dbReference>
<dbReference type="CDD" id="cd00108">
    <property type="entry name" value="KR"/>
    <property type="match status" value="1"/>
</dbReference>
<dbReference type="Gene3D" id="2.10.25.10">
    <property type="entry name" value="Laminin"/>
    <property type="match status" value="2"/>
</dbReference>
<dbReference type="Gene3D" id="2.40.20.10">
    <property type="entry name" value="Plasminogen Kringle 4"/>
    <property type="match status" value="1"/>
</dbReference>
<dbReference type="SUPFAM" id="SSF57440">
    <property type="entry name" value="Kringle-like"/>
    <property type="match status" value="1"/>
</dbReference>
<evidence type="ECO:0000256" key="6">
    <source>
        <dbReference type="ARBA" id="ARBA00022729"/>
    </source>
</evidence>
<dbReference type="PRINTS" id="PR00018">
    <property type="entry name" value="KRINGLE"/>
</dbReference>
<dbReference type="PROSITE" id="PS01186">
    <property type="entry name" value="EGF_2"/>
    <property type="match status" value="1"/>
</dbReference>
<dbReference type="Gene3D" id="2.40.10.10">
    <property type="entry name" value="Trypsin-like serine proteases"/>
    <property type="match status" value="2"/>
</dbReference>
<keyword evidence="5 14" id="KW-0645">Protease</keyword>
<dbReference type="SMART" id="SM00181">
    <property type="entry name" value="EGF"/>
    <property type="match status" value="3"/>
</dbReference>
<dbReference type="GO" id="GO:0006508">
    <property type="term" value="P:proteolysis"/>
    <property type="evidence" value="ECO:0007669"/>
    <property type="project" value="UniProtKB-KW"/>
</dbReference>
<dbReference type="PRINTS" id="PR00722">
    <property type="entry name" value="CHYMOTRYPSIN"/>
</dbReference>
<dbReference type="SUPFAM" id="SSF57196">
    <property type="entry name" value="EGF/Laminin"/>
    <property type="match status" value="1"/>
</dbReference>
<dbReference type="InterPro" id="IPR000001">
    <property type="entry name" value="Kringle"/>
</dbReference>
<feature type="disulfide bond" evidence="12">
    <location>
        <begin position="182"/>
        <end position="191"/>
    </location>
</feature>
<dbReference type="SMART" id="SM00179">
    <property type="entry name" value="EGF_CA"/>
    <property type="match status" value="2"/>
</dbReference>
<evidence type="ECO:0000313" key="20">
    <source>
        <dbReference type="Proteomes" id="UP000287033"/>
    </source>
</evidence>
<dbReference type="PROSITE" id="PS00134">
    <property type="entry name" value="TRYPSIN_HIS"/>
    <property type="match status" value="1"/>
</dbReference>
<dbReference type="STRING" id="137246.A0A401RVT7"/>